<name>A0A2Z6MIT0_TRISU</name>
<organism evidence="1 2">
    <name type="scientific">Trifolium subterraneum</name>
    <name type="common">Subterranean clover</name>
    <dbReference type="NCBI Taxonomy" id="3900"/>
    <lineage>
        <taxon>Eukaryota</taxon>
        <taxon>Viridiplantae</taxon>
        <taxon>Streptophyta</taxon>
        <taxon>Embryophyta</taxon>
        <taxon>Tracheophyta</taxon>
        <taxon>Spermatophyta</taxon>
        <taxon>Magnoliopsida</taxon>
        <taxon>eudicotyledons</taxon>
        <taxon>Gunneridae</taxon>
        <taxon>Pentapetalae</taxon>
        <taxon>rosids</taxon>
        <taxon>fabids</taxon>
        <taxon>Fabales</taxon>
        <taxon>Fabaceae</taxon>
        <taxon>Papilionoideae</taxon>
        <taxon>50 kb inversion clade</taxon>
        <taxon>NPAAA clade</taxon>
        <taxon>Hologalegina</taxon>
        <taxon>IRL clade</taxon>
        <taxon>Trifolieae</taxon>
        <taxon>Trifolium</taxon>
    </lineage>
</organism>
<accession>A0A2Z6MIT0</accession>
<keyword evidence="2" id="KW-1185">Reference proteome</keyword>
<evidence type="ECO:0000313" key="2">
    <source>
        <dbReference type="Proteomes" id="UP000242715"/>
    </source>
</evidence>
<dbReference type="AlphaFoldDB" id="A0A2Z6MIT0"/>
<dbReference type="EMBL" id="DF973496">
    <property type="protein sequence ID" value="GAU32546.1"/>
    <property type="molecule type" value="Genomic_DNA"/>
</dbReference>
<sequence length="62" mass="6578">MNSRLQIVLDLSVYHLGNGFFVLLQVEESCCLLLEEGENGGLGSRDADETTAFTDLGGCVGA</sequence>
<protein>
    <submittedName>
        <fullName evidence="1">Uncharacterized protein</fullName>
    </submittedName>
</protein>
<dbReference type="Proteomes" id="UP000242715">
    <property type="component" value="Unassembled WGS sequence"/>
</dbReference>
<proteinExistence type="predicted"/>
<reference evidence="2" key="1">
    <citation type="journal article" date="2017" name="Front. Plant Sci.">
        <title>Climate Clever Clovers: New Paradigm to Reduce the Environmental Footprint of Ruminants by Breeding Low Methanogenic Forages Utilizing Haplotype Variation.</title>
        <authorList>
            <person name="Kaur P."/>
            <person name="Appels R."/>
            <person name="Bayer P.E."/>
            <person name="Keeble-Gagnere G."/>
            <person name="Wang J."/>
            <person name="Hirakawa H."/>
            <person name="Shirasawa K."/>
            <person name="Vercoe P."/>
            <person name="Stefanova K."/>
            <person name="Durmic Z."/>
            <person name="Nichols P."/>
            <person name="Revell C."/>
            <person name="Isobe S.N."/>
            <person name="Edwards D."/>
            <person name="Erskine W."/>
        </authorList>
    </citation>
    <scope>NUCLEOTIDE SEQUENCE [LARGE SCALE GENOMIC DNA]</scope>
    <source>
        <strain evidence="2">cv. Daliak</strain>
    </source>
</reference>
<evidence type="ECO:0000313" key="1">
    <source>
        <dbReference type="EMBL" id="GAU32546.1"/>
    </source>
</evidence>
<gene>
    <name evidence="1" type="ORF">TSUD_64410</name>
</gene>